<comment type="caution">
    <text evidence="1">The sequence shown here is derived from an EMBL/GenBank/DDBJ whole genome shotgun (WGS) entry which is preliminary data.</text>
</comment>
<protein>
    <submittedName>
        <fullName evidence="1">Uncharacterized protein</fullName>
    </submittedName>
</protein>
<proteinExistence type="predicted"/>
<evidence type="ECO:0000313" key="1">
    <source>
        <dbReference type="EMBL" id="POH37778.1"/>
    </source>
</evidence>
<gene>
    <name evidence="1" type="ORF">C2R26_01505</name>
</gene>
<dbReference type="EMBL" id="PPWZ01000009">
    <property type="protein sequence ID" value="POH37778.1"/>
    <property type="molecule type" value="Genomic_DNA"/>
</dbReference>
<sequence length="72" mass="8081">MVSDGEEVTYGKSPKKSVNTGVVTTKNSSMVFLAQEYVLHDAYNLRTLSMLKSEAQKKFGNDLEGVRNIYFD</sequence>
<reference evidence="1" key="1">
    <citation type="submission" date="2018-01" db="EMBL/GenBank/DDBJ databases">
        <title>Genome sequnecing of Lactobacillus formosensis KACC 18721.</title>
        <authorList>
            <person name="Kim S.-J."/>
            <person name="Heo J."/>
        </authorList>
    </citation>
    <scope>NUCLEOTIDE SEQUENCE</scope>
    <source>
        <strain evidence="1">KACC 18721</strain>
    </source>
</reference>
<dbReference type="AlphaFoldDB" id="A0A2P4R985"/>
<accession>A0A2P4R985</accession>
<organism evidence="1">
    <name type="scientific">Companilactobacillus formosensis</name>
    <dbReference type="NCBI Taxonomy" id="1617889"/>
    <lineage>
        <taxon>Bacteria</taxon>
        <taxon>Bacillati</taxon>
        <taxon>Bacillota</taxon>
        <taxon>Bacilli</taxon>
        <taxon>Lactobacillales</taxon>
        <taxon>Lactobacillaceae</taxon>
        <taxon>Companilactobacillus</taxon>
    </lineage>
</organism>
<name>A0A2P4R985_9LACO</name>